<dbReference type="CDD" id="cd00537">
    <property type="entry name" value="MTHFR"/>
    <property type="match status" value="1"/>
</dbReference>
<keyword evidence="8" id="KW-0479">Metal-binding</keyword>
<dbReference type="GO" id="GO:0046872">
    <property type="term" value="F:metal ion binding"/>
    <property type="evidence" value="ECO:0007669"/>
    <property type="project" value="UniProtKB-KW"/>
</dbReference>
<evidence type="ECO:0000256" key="9">
    <source>
        <dbReference type="SAM" id="MobiDB-lite"/>
    </source>
</evidence>
<evidence type="ECO:0000256" key="8">
    <source>
        <dbReference type="PROSITE-ProRule" id="PRU00333"/>
    </source>
</evidence>
<evidence type="ECO:0000256" key="4">
    <source>
        <dbReference type="ARBA" id="ARBA00022630"/>
    </source>
</evidence>
<dbReference type="InterPro" id="IPR003726">
    <property type="entry name" value="HCY_dom"/>
</dbReference>
<reference evidence="11" key="1">
    <citation type="submission" date="2021-08" db="EMBL/GenBank/DDBJ databases">
        <title>Genome of a novel bacterium of the phylum Verrucomicrobia, Oleiharenicola sp. KSB-15.</title>
        <authorList>
            <person name="Chung J.-H."/>
            <person name="Ahn J.-H."/>
            <person name="Yoon Y."/>
            <person name="Kim D.-Y."/>
            <person name="An S.-H."/>
            <person name="Park I."/>
            <person name="Yeon J."/>
        </authorList>
    </citation>
    <scope>NUCLEOTIDE SEQUENCE</scope>
    <source>
        <strain evidence="11">KSB-15</strain>
    </source>
</reference>
<evidence type="ECO:0000259" key="10">
    <source>
        <dbReference type="PROSITE" id="PS50970"/>
    </source>
</evidence>
<comment type="cofactor">
    <cofactor evidence="1">
        <name>FAD</name>
        <dbReference type="ChEBI" id="CHEBI:57692"/>
    </cofactor>
</comment>
<evidence type="ECO:0000256" key="1">
    <source>
        <dbReference type="ARBA" id="ARBA00001974"/>
    </source>
</evidence>
<sequence length="639" mass="68898">MADLLSTLRTQALLTDGAMGSLLFKRTGRLSETNHVYEAFNVDQPELIRRVHLDYLAAGARCVKTNTFGANRWQLRPFGIEARVAEINRAGVRRAREAIAEHQERHREAGPFFVLASIGPTAEPLANAMEAAECYHEQIAALVEAGADALLLETFSSPAQLELVLARVRMWPQPPLVIAQVTLRGGVSGTGLDPEPVAWVRRMAELGVAIAGVNCCAPWDASAFVDAVKDEPVVRQGTLLLAVMPNAGGFQRIGSRLMTTVNPEAAGKMARTLFERGVRLIGGCCEMHPPHIEEMRNYLQSRQTTAPATAVSRAETPARAPAGDEEKRGNGRFSLKLKAGGFVVSIEALPPRGTDGGVVERKVEFVAQLAASGLVDAVDFTDGSRGIPLVPPGDFIQLVRERLGWTAATGDALEMIPHFTGRDLNVMGVQGRLIGYHANRIHNVLFVTGDPPKMSPTYPRSTAVFDLDSVAMIRLTHRGLNAGVDFGGQPLGRHADPRTHFTIGSGFEPEARNLAREVERLQQKIEGGVDYIMTQPVFHAGPLGVLDAFRGQTRCLVGVMILTSYEHAQRMAQVPGVVVPDALLERFAALPQVADQTKLGQEIAAGQIRDLVREGWAGVYVMSTAVGAGVVDVLRAGLG</sequence>
<protein>
    <submittedName>
        <fullName evidence="11">Homocysteine S-methyltransferase family protein</fullName>
    </submittedName>
</protein>
<dbReference type="Pfam" id="PF02574">
    <property type="entry name" value="S-methyl_trans"/>
    <property type="match status" value="1"/>
</dbReference>
<dbReference type="GO" id="GO:0035999">
    <property type="term" value="P:tetrahydrofolate interconversion"/>
    <property type="evidence" value="ECO:0007669"/>
    <property type="project" value="UniProtKB-UniPathway"/>
</dbReference>
<dbReference type="Pfam" id="PF02219">
    <property type="entry name" value="MTHFR"/>
    <property type="match status" value="1"/>
</dbReference>
<evidence type="ECO:0000313" key="11">
    <source>
        <dbReference type="EMBL" id="QYM80640.1"/>
    </source>
</evidence>
<dbReference type="EMBL" id="CP080507">
    <property type="protein sequence ID" value="QYM80640.1"/>
    <property type="molecule type" value="Genomic_DNA"/>
</dbReference>
<dbReference type="PROSITE" id="PS50970">
    <property type="entry name" value="HCY"/>
    <property type="match status" value="1"/>
</dbReference>
<evidence type="ECO:0000256" key="7">
    <source>
        <dbReference type="ARBA" id="ARBA00023002"/>
    </source>
</evidence>
<comment type="pathway">
    <text evidence="2">One-carbon metabolism; tetrahydrofolate interconversion.</text>
</comment>
<evidence type="ECO:0000313" key="12">
    <source>
        <dbReference type="Proteomes" id="UP000825051"/>
    </source>
</evidence>
<keyword evidence="7" id="KW-0560">Oxidoreductase</keyword>
<dbReference type="Gene3D" id="3.20.20.330">
    <property type="entry name" value="Homocysteine-binding-like domain"/>
    <property type="match status" value="1"/>
</dbReference>
<feature type="binding site" evidence="8">
    <location>
        <position position="215"/>
    </location>
    <ligand>
        <name>Zn(2+)</name>
        <dbReference type="ChEBI" id="CHEBI:29105"/>
    </ligand>
</feature>
<dbReference type="SUPFAM" id="SSF51730">
    <property type="entry name" value="FAD-linked oxidoreductase"/>
    <property type="match status" value="1"/>
</dbReference>
<proteinExistence type="predicted"/>
<dbReference type="GO" id="GO:0006555">
    <property type="term" value="P:methionine metabolic process"/>
    <property type="evidence" value="ECO:0007669"/>
    <property type="project" value="InterPro"/>
</dbReference>
<dbReference type="InterPro" id="IPR029041">
    <property type="entry name" value="FAD-linked_oxidoreductase-like"/>
</dbReference>
<dbReference type="Proteomes" id="UP000825051">
    <property type="component" value="Chromosome"/>
</dbReference>
<dbReference type="InterPro" id="IPR003171">
    <property type="entry name" value="Mehydrof_redctse-like"/>
</dbReference>
<keyword evidence="6" id="KW-0274">FAD</keyword>
<evidence type="ECO:0000256" key="5">
    <source>
        <dbReference type="ARBA" id="ARBA00022679"/>
    </source>
</evidence>
<feature type="domain" description="Hcy-binding" evidence="10">
    <location>
        <begin position="1"/>
        <end position="299"/>
    </location>
</feature>
<dbReference type="KEGG" id="ole:K0B96_08575"/>
<keyword evidence="12" id="KW-1185">Reference proteome</keyword>
<dbReference type="AlphaFoldDB" id="A0A8F9TWY4"/>
<evidence type="ECO:0000256" key="6">
    <source>
        <dbReference type="ARBA" id="ARBA00022827"/>
    </source>
</evidence>
<dbReference type="GO" id="GO:0032259">
    <property type="term" value="P:methylation"/>
    <property type="evidence" value="ECO:0007669"/>
    <property type="project" value="UniProtKB-KW"/>
</dbReference>
<feature type="region of interest" description="Disordered" evidence="9">
    <location>
        <begin position="303"/>
        <end position="330"/>
    </location>
</feature>
<accession>A0A8F9TWY4</accession>
<keyword evidence="4" id="KW-0285">Flavoprotein</keyword>
<dbReference type="Gene3D" id="3.20.20.220">
    <property type="match status" value="1"/>
</dbReference>
<dbReference type="RefSeq" id="WP_220166111.1">
    <property type="nucleotide sequence ID" value="NZ_CP080507.1"/>
</dbReference>
<evidence type="ECO:0000256" key="2">
    <source>
        <dbReference type="ARBA" id="ARBA00004777"/>
    </source>
</evidence>
<feature type="binding site" evidence="8">
    <location>
        <position position="284"/>
    </location>
    <ligand>
        <name>Zn(2+)</name>
        <dbReference type="ChEBI" id="CHEBI:29105"/>
    </ligand>
</feature>
<dbReference type="PANTHER" id="PTHR11103">
    <property type="entry name" value="SLR1189 PROTEIN"/>
    <property type="match status" value="1"/>
</dbReference>
<dbReference type="PANTHER" id="PTHR11103:SF18">
    <property type="entry name" value="SLR1189 PROTEIN"/>
    <property type="match status" value="1"/>
</dbReference>
<feature type="binding site" evidence="8">
    <location>
        <position position="285"/>
    </location>
    <ligand>
        <name>Zn(2+)</name>
        <dbReference type="ChEBI" id="CHEBI:29105"/>
    </ligand>
</feature>
<dbReference type="GO" id="GO:0008168">
    <property type="term" value="F:methyltransferase activity"/>
    <property type="evidence" value="ECO:0007669"/>
    <property type="project" value="UniProtKB-UniRule"/>
</dbReference>
<name>A0A8F9TWY4_9BACT</name>
<evidence type="ECO:0000256" key="3">
    <source>
        <dbReference type="ARBA" id="ARBA00022603"/>
    </source>
</evidence>
<dbReference type="SUPFAM" id="SSF82282">
    <property type="entry name" value="Homocysteine S-methyltransferase"/>
    <property type="match status" value="1"/>
</dbReference>
<organism evidence="11 12">
    <name type="scientific">Horticoccus luteus</name>
    <dbReference type="NCBI Taxonomy" id="2862869"/>
    <lineage>
        <taxon>Bacteria</taxon>
        <taxon>Pseudomonadati</taxon>
        <taxon>Verrucomicrobiota</taxon>
        <taxon>Opitutia</taxon>
        <taxon>Opitutales</taxon>
        <taxon>Opitutaceae</taxon>
        <taxon>Horticoccus</taxon>
    </lineage>
</organism>
<comment type="cofactor">
    <cofactor evidence="8">
        <name>Zn(2+)</name>
        <dbReference type="ChEBI" id="CHEBI:29105"/>
    </cofactor>
</comment>
<dbReference type="UniPathway" id="UPA00193"/>
<dbReference type="GO" id="GO:0004489">
    <property type="term" value="F:methylenetetrahydrofolate reductase [NAD(P)H] activity"/>
    <property type="evidence" value="ECO:0007669"/>
    <property type="project" value="InterPro"/>
</dbReference>
<keyword evidence="5 8" id="KW-0808">Transferase</keyword>
<dbReference type="InterPro" id="IPR036589">
    <property type="entry name" value="HCY_dom_sf"/>
</dbReference>
<keyword evidence="8" id="KW-0862">Zinc</keyword>
<gene>
    <name evidence="11" type="ORF">K0B96_08575</name>
</gene>
<keyword evidence="3 8" id="KW-0489">Methyltransferase</keyword>